<dbReference type="EMBL" id="CAJPEV010004778">
    <property type="protein sequence ID" value="CAG0902295.1"/>
    <property type="molecule type" value="Genomic_DNA"/>
</dbReference>
<keyword evidence="2" id="KW-1185">Reference proteome</keyword>
<protein>
    <recommendedName>
        <fullName evidence="3">Histone deacetylase</fullName>
    </recommendedName>
</protein>
<name>A0A7R9AEQ5_9CRUS</name>
<dbReference type="Proteomes" id="UP000677054">
    <property type="component" value="Unassembled WGS sequence"/>
</dbReference>
<proteinExistence type="predicted"/>
<dbReference type="OrthoDB" id="7394150at2759"/>
<dbReference type="InterPro" id="IPR023696">
    <property type="entry name" value="Ureohydrolase_dom_sf"/>
</dbReference>
<dbReference type="InterPro" id="IPR037138">
    <property type="entry name" value="His_deacetylse_dom_sf"/>
</dbReference>
<evidence type="ECO:0000313" key="1">
    <source>
        <dbReference type="EMBL" id="CAD7252736.1"/>
    </source>
</evidence>
<dbReference type="AlphaFoldDB" id="A0A7R9AEQ5"/>
<accession>A0A7R9AEQ5</accession>
<organism evidence="1">
    <name type="scientific">Darwinula stevensoni</name>
    <dbReference type="NCBI Taxonomy" id="69355"/>
    <lineage>
        <taxon>Eukaryota</taxon>
        <taxon>Metazoa</taxon>
        <taxon>Ecdysozoa</taxon>
        <taxon>Arthropoda</taxon>
        <taxon>Crustacea</taxon>
        <taxon>Oligostraca</taxon>
        <taxon>Ostracoda</taxon>
        <taxon>Podocopa</taxon>
        <taxon>Podocopida</taxon>
        <taxon>Darwinulocopina</taxon>
        <taxon>Darwinuloidea</taxon>
        <taxon>Darwinulidae</taxon>
        <taxon>Darwinula</taxon>
    </lineage>
</organism>
<dbReference type="SUPFAM" id="SSF52768">
    <property type="entry name" value="Arginase/deacetylase"/>
    <property type="match status" value="1"/>
</dbReference>
<reference evidence="1" key="1">
    <citation type="submission" date="2020-11" db="EMBL/GenBank/DDBJ databases">
        <authorList>
            <person name="Tran Van P."/>
        </authorList>
    </citation>
    <scope>NUCLEOTIDE SEQUENCE</scope>
</reference>
<gene>
    <name evidence="1" type="ORF">DSTB1V02_LOCUS12491</name>
</gene>
<dbReference type="Gene3D" id="3.40.800.20">
    <property type="entry name" value="Histone deacetylase domain"/>
    <property type="match status" value="1"/>
</dbReference>
<sequence>MHDFIPMSDESNIKPIMHHLYKERPPDYWPIIYCDDYNLSFCGLEKLHFFDAHRSRHVLQNLRRKGILSEDKLMCPGEPSEEDLLLVHTQEYLQSLREDRIHLLYEELKCWMHERQSANRLRLARGEATFRREQRVSIELKWIREDGKGGDGEQYAEMYVMRTYEDRGWLLFRDG</sequence>
<evidence type="ECO:0008006" key="3">
    <source>
        <dbReference type="Google" id="ProtNLM"/>
    </source>
</evidence>
<dbReference type="EMBL" id="LR904295">
    <property type="protein sequence ID" value="CAD7252736.1"/>
    <property type="molecule type" value="Genomic_DNA"/>
</dbReference>
<evidence type="ECO:0000313" key="2">
    <source>
        <dbReference type="Proteomes" id="UP000677054"/>
    </source>
</evidence>